<feature type="compositionally biased region" description="Basic and acidic residues" evidence="2">
    <location>
        <begin position="329"/>
        <end position="340"/>
    </location>
</feature>
<gene>
    <name evidence="4" type="ORF">PACLA_8A088121</name>
</gene>
<keyword evidence="5" id="KW-1185">Reference proteome</keyword>
<dbReference type="GO" id="GO:0030488">
    <property type="term" value="P:tRNA methylation"/>
    <property type="evidence" value="ECO:0007669"/>
    <property type="project" value="InterPro"/>
</dbReference>
<dbReference type="EC" id="2.1.1.225" evidence="1"/>
<sequence>KCNVTKKREVDYYVANINSGIQHIKSSCEKLPLRKIPKADIQRCIEKINSYFEGNPVDAKTSVLTETCLENEINNMTCNLALRKHLHQQSSLIGNLRKAELLTSNAIFVEFGAGRGMLSHWIQKSMQDETNVDFLLVDRASTRYKADSYHRGADQGPSFHRVQIDIEHLNLDKVPLISNSQQQITGVSKHLCGAATDLALRCLLNSFDFRECFDAEETRSTKRVKLDHTRVRGLLFALCCHHCCSWGSYVGREFLENLGFSPYYFHILCCLSSWATCGSRKDSAPGKLEADVSSEISAGSSSQHRASETASEEDWGTNEEHEENTDCSSDIKDGQEHSTVVDEGSCI</sequence>
<dbReference type="GO" id="GO:0106050">
    <property type="term" value="F:tRNA 2'-O-methyltransferase activity"/>
    <property type="evidence" value="ECO:0007669"/>
    <property type="project" value="UniProtKB-UniRule"/>
</dbReference>
<dbReference type="GO" id="GO:0008270">
    <property type="term" value="F:zinc ion binding"/>
    <property type="evidence" value="ECO:0007669"/>
    <property type="project" value="UniProtKB-KW"/>
</dbReference>
<keyword evidence="1" id="KW-0862">Zinc</keyword>
<feature type="compositionally biased region" description="Acidic residues" evidence="2">
    <location>
        <begin position="310"/>
        <end position="325"/>
    </location>
</feature>
<keyword evidence="1" id="KW-0819">tRNA processing</keyword>
<feature type="non-terminal residue" evidence="4">
    <location>
        <position position="1"/>
    </location>
</feature>
<keyword evidence="1" id="KW-0808">Transferase</keyword>
<accession>A0A7D9JHZ6</accession>
<dbReference type="OrthoDB" id="258806at2759"/>
<keyword evidence="1" id="KW-0949">S-adenosyl-L-methionine</keyword>
<organism evidence="4 5">
    <name type="scientific">Paramuricea clavata</name>
    <name type="common">Red gorgonian</name>
    <name type="synonym">Violescent sea-whip</name>
    <dbReference type="NCBI Taxonomy" id="317549"/>
    <lineage>
        <taxon>Eukaryota</taxon>
        <taxon>Metazoa</taxon>
        <taxon>Cnidaria</taxon>
        <taxon>Anthozoa</taxon>
        <taxon>Octocorallia</taxon>
        <taxon>Malacalcyonacea</taxon>
        <taxon>Plexauridae</taxon>
        <taxon>Paramuricea</taxon>
    </lineage>
</organism>
<evidence type="ECO:0000313" key="5">
    <source>
        <dbReference type="Proteomes" id="UP001152795"/>
    </source>
</evidence>
<reference evidence="4" key="1">
    <citation type="submission" date="2020-04" db="EMBL/GenBank/DDBJ databases">
        <authorList>
            <person name="Alioto T."/>
            <person name="Alioto T."/>
            <person name="Gomez Garrido J."/>
        </authorList>
    </citation>
    <scope>NUCLEOTIDE SEQUENCE</scope>
    <source>
        <strain evidence="4">A484AB</strain>
    </source>
</reference>
<evidence type="ECO:0000259" key="3">
    <source>
        <dbReference type="Pfam" id="PF05206"/>
    </source>
</evidence>
<comment type="similarity">
    <text evidence="1">Belongs to the methyltransferase TRM13 family.</text>
</comment>
<evidence type="ECO:0000256" key="2">
    <source>
        <dbReference type="SAM" id="MobiDB-lite"/>
    </source>
</evidence>
<dbReference type="AlphaFoldDB" id="A0A7D9JHZ6"/>
<feature type="compositionally biased region" description="Polar residues" evidence="2">
    <location>
        <begin position="294"/>
        <end position="304"/>
    </location>
</feature>
<protein>
    <recommendedName>
        <fullName evidence="1">tRNA:m(4)X modification enzyme TRM13</fullName>
        <ecNumber evidence="1">2.1.1.225</ecNumber>
    </recommendedName>
</protein>
<dbReference type="Proteomes" id="UP001152795">
    <property type="component" value="Unassembled WGS sequence"/>
</dbReference>
<evidence type="ECO:0000313" key="4">
    <source>
        <dbReference type="EMBL" id="CAB4029772.1"/>
    </source>
</evidence>
<comment type="function">
    <text evidence="1">tRNA methylase which 2'-O-methylates cytidine(4) in tRNA(Pro) and tRNA(Gly)(GCC), and adenosine(4) in tRNA(His).</text>
</comment>
<feature type="non-terminal residue" evidence="4">
    <location>
        <position position="347"/>
    </location>
</feature>
<dbReference type="Pfam" id="PF05206">
    <property type="entry name" value="TRM13"/>
    <property type="match status" value="1"/>
</dbReference>
<keyword evidence="1" id="KW-0863">Zinc-finger</keyword>
<dbReference type="InterPro" id="IPR039044">
    <property type="entry name" value="Trm13"/>
</dbReference>
<proteinExistence type="inferred from homology"/>
<keyword evidence="1" id="KW-0489">Methyltransferase</keyword>
<comment type="caution">
    <text evidence="4">The sequence shown here is derived from an EMBL/GenBank/DDBJ whole genome shotgun (WGS) entry which is preliminary data.</text>
</comment>
<dbReference type="InterPro" id="IPR007871">
    <property type="entry name" value="Methyltransferase_TRM13"/>
</dbReference>
<feature type="region of interest" description="Disordered" evidence="2">
    <location>
        <begin position="292"/>
        <end position="347"/>
    </location>
</feature>
<comment type="catalytic activity">
    <reaction evidence="1">
        <text>cytidine(4) in tRNA(Pro) + S-adenosyl-L-methionine = 2'-O-methylcytidine(4) in tRNA(Pro) + S-adenosyl-L-homocysteine + H(+)</text>
        <dbReference type="Rhea" id="RHEA:32767"/>
        <dbReference type="Rhea" id="RHEA-COMP:10397"/>
        <dbReference type="Rhea" id="RHEA-COMP:10398"/>
        <dbReference type="ChEBI" id="CHEBI:15378"/>
        <dbReference type="ChEBI" id="CHEBI:57856"/>
        <dbReference type="ChEBI" id="CHEBI:59789"/>
        <dbReference type="ChEBI" id="CHEBI:74495"/>
        <dbReference type="ChEBI" id="CHEBI:82748"/>
        <dbReference type="EC" id="2.1.1.225"/>
    </reaction>
</comment>
<dbReference type="PANTHER" id="PTHR12998">
    <property type="entry name" value="TRNA:M(4)X MODIFICATION ENZYME TRM13 HOMOLOG"/>
    <property type="match status" value="1"/>
</dbReference>
<keyword evidence="1" id="KW-0479">Metal-binding</keyword>
<comment type="catalytic activity">
    <reaction evidence="1">
        <text>adenosine(4) in tRNA(His) + S-adenosyl-L-methionine = 2'-O-methyladenosine(4) in tRNA(His) + S-adenosyl-L-homocysteine + H(+)</text>
        <dbReference type="Rhea" id="RHEA:43196"/>
        <dbReference type="Rhea" id="RHEA-COMP:10401"/>
        <dbReference type="Rhea" id="RHEA-COMP:10402"/>
        <dbReference type="ChEBI" id="CHEBI:15378"/>
        <dbReference type="ChEBI" id="CHEBI:57856"/>
        <dbReference type="ChEBI" id="CHEBI:59789"/>
        <dbReference type="ChEBI" id="CHEBI:74411"/>
        <dbReference type="ChEBI" id="CHEBI:74477"/>
        <dbReference type="EC" id="2.1.1.225"/>
    </reaction>
</comment>
<evidence type="ECO:0000256" key="1">
    <source>
        <dbReference type="RuleBase" id="RU367103"/>
    </source>
</evidence>
<name>A0A7D9JHZ6_PARCT</name>
<dbReference type="EMBL" id="CACRXK020016397">
    <property type="protein sequence ID" value="CAB4029772.1"/>
    <property type="molecule type" value="Genomic_DNA"/>
</dbReference>
<dbReference type="PANTHER" id="PTHR12998:SF0">
    <property type="entry name" value="TRNA:M(4)X MODIFICATION ENZYME TRM13 HOMOLOG"/>
    <property type="match status" value="1"/>
</dbReference>
<feature type="domain" description="Methyltransferase TRM13" evidence="3">
    <location>
        <begin position="88"/>
        <end position="323"/>
    </location>
</feature>
<comment type="catalytic activity">
    <reaction evidence="1">
        <text>cytidine(4) in tRNA(Gly)(GCC) + S-adenosyl-L-methionine = 2'-O-methylcytidine(4) in tRNA(Gly)(GCC) + S-adenosyl-L-homocysteine + H(+)</text>
        <dbReference type="Rhea" id="RHEA:43192"/>
        <dbReference type="Rhea" id="RHEA-COMP:10399"/>
        <dbReference type="Rhea" id="RHEA-COMP:10400"/>
        <dbReference type="ChEBI" id="CHEBI:15378"/>
        <dbReference type="ChEBI" id="CHEBI:57856"/>
        <dbReference type="ChEBI" id="CHEBI:59789"/>
        <dbReference type="ChEBI" id="CHEBI:74495"/>
        <dbReference type="ChEBI" id="CHEBI:82748"/>
        <dbReference type="EC" id="2.1.1.225"/>
    </reaction>
</comment>